<evidence type="ECO:0000259" key="6">
    <source>
        <dbReference type="PROSITE" id="PS50215"/>
    </source>
</evidence>
<feature type="binding site" evidence="2">
    <location>
        <position position="203"/>
    </location>
    <ligand>
        <name>Zn(2+)</name>
        <dbReference type="ChEBI" id="CHEBI:29105"/>
        <note>catalytic</note>
    </ligand>
</feature>
<comment type="caution">
    <text evidence="2">Lacks conserved residue(s) required for the propagation of feature annotation.</text>
</comment>
<keyword evidence="4" id="KW-0812">Transmembrane</keyword>
<dbReference type="PANTHER" id="PTHR45702">
    <property type="entry name" value="ADAM10/ADAM17 METALLOPEPTIDASE FAMILY MEMBER"/>
    <property type="match status" value="1"/>
</dbReference>
<dbReference type="SUPFAM" id="SSF55486">
    <property type="entry name" value="Metalloproteases ('zincins'), catalytic domain"/>
    <property type="match status" value="1"/>
</dbReference>
<proteinExistence type="predicted"/>
<dbReference type="AlphaFoldDB" id="A0A4U5NE09"/>
<dbReference type="InterPro" id="IPR024079">
    <property type="entry name" value="MetalloPept_cat_dom_sf"/>
</dbReference>
<dbReference type="EMBL" id="AZBU02000004">
    <property type="protein sequence ID" value="TKR80870.1"/>
    <property type="molecule type" value="Genomic_DNA"/>
</dbReference>
<gene>
    <name evidence="7" type="ORF">L596_014859</name>
</gene>
<dbReference type="GO" id="GO:0006509">
    <property type="term" value="P:membrane protein ectodomain proteolysis"/>
    <property type="evidence" value="ECO:0007669"/>
    <property type="project" value="TreeGrafter"/>
</dbReference>
<keyword evidence="2" id="KW-0479">Metal-binding</keyword>
<protein>
    <recommendedName>
        <fullName evidence="9">Peptidase M12B domain-containing protein</fullName>
    </recommendedName>
</protein>
<dbReference type="PANTHER" id="PTHR45702:SF6">
    <property type="entry name" value="DISINTEGRIN AND METALLOPROTEINASE DOMAIN-CONTAINING PROTEIN 17"/>
    <property type="match status" value="1"/>
</dbReference>
<evidence type="ECO:0000259" key="5">
    <source>
        <dbReference type="PROSITE" id="PS50214"/>
    </source>
</evidence>
<evidence type="ECO:0000313" key="7">
    <source>
        <dbReference type="EMBL" id="TKR80870.1"/>
    </source>
</evidence>
<dbReference type="PROSITE" id="PS50214">
    <property type="entry name" value="DISINTEGRIN_2"/>
    <property type="match status" value="1"/>
</dbReference>
<accession>A0A4U5NE09</accession>
<evidence type="ECO:0000256" key="4">
    <source>
        <dbReference type="SAM" id="Phobius"/>
    </source>
</evidence>
<dbReference type="GO" id="GO:0046872">
    <property type="term" value="F:metal ion binding"/>
    <property type="evidence" value="ECO:0007669"/>
    <property type="project" value="UniProtKB-KW"/>
</dbReference>
<dbReference type="Pfam" id="PF00200">
    <property type="entry name" value="Disintegrin"/>
    <property type="match status" value="1"/>
</dbReference>
<keyword evidence="8" id="KW-1185">Reference proteome</keyword>
<keyword evidence="4" id="KW-0472">Membrane</keyword>
<feature type="domain" description="Disintegrin" evidence="5">
    <location>
        <begin position="267"/>
        <end position="363"/>
    </location>
</feature>
<evidence type="ECO:0000256" key="1">
    <source>
        <dbReference type="ARBA" id="ARBA00023157"/>
    </source>
</evidence>
<reference evidence="7 8" key="2">
    <citation type="journal article" date="2019" name="G3 (Bethesda)">
        <title>Hybrid Assembly of the Genome of the Entomopathogenic Nematode Steinernema carpocapsae Identifies the X-Chromosome.</title>
        <authorList>
            <person name="Serra L."/>
            <person name="Macchietto M."/>
            <person name="Macias-Munoz A."/>
            <person name="McGill C.J."/>
            <person name="Rodriguez I.M."/>
            <person name="Rodriguez B."/>
            <person name="Murad R."/>
            <person name="Mortazavi A."/>
        </authorList>
    </citation>
    <scope>NUCLEOTIDE SEQUENCE [LARGE SCALE GENOMIC DNA]</scope>
    <source>
        <strain evidence="7 8">ALL</strain>
    </source>
</reference>
<dbReference type="SMART" id="SM00050">
    <property type="entry name" value="DISIN"/>
    <property type="match status" value="1"/>
</dbReference>
<feature type="region of interest" description="Disordered" evidence="3">
    <location>
        <begin position="508"/>
        <end position="529"/>
    </location>
</feature>
<keyword evidence="2" id="KW-0862">Zinc</keyword>
<dbReference type="InterPro" id="IPR001762">
    <property type="entry name" value="Disintegrin_dom"/>
</dbReference>
<dbReference type="Gene3D" id="3.40.390.10">
    <property type="entry name" value="Collagenase (Catalytic Domain)"/>
    <property type="match status" value="1"/>
</dbReference>
<dbReference type="Pfam" id="PF13574">
    <property type="entry name" value="Reprolysin_2"/>
    <property type="match status" value="1"/>
</dbReference>
<dbReference type="GO" id="GO:0005886">
    <property type="term" value="C:plasma membrane"/>
    <property type="evidence" value="ECO:0007669"/>
    <property type="project" value="TreeGrafter"/>
</dbReference>
<feature type="binding site" evidence="2">
    <location>
        <position position="199"/>
    </location>
    <ligand>
        <name>Zn(2+)</name>
        <dbReference type="ChEBI" id="CHEBI:29105"/>
        <note>catalytic</note>
    </ligand>
</feature>
<dbReference type="PROSITE" id="PS50215">
    <property type="entry name" value="ADAM_MEPRO"/>
    <property type="match status" value="1"/>
</dbReference>
<dbReference type="GO" id="GO:0004222">
    <property type="term" value="F:metalloendopeptidase activity"/>
    <property type="evidence" value="ECO:0007669"/>
    <property type="project" value="InterPro"/>
</dbReference>
<name>A0A4U5NE09_STECR</name>
<keyword evidence="4" id="KW-1133">Transmembrane helix</keyword>
<evidence type="ECO:0000256" key="3">
    <source>
        <dbReference type="SAM" id="MobiDB-lite"/>
    </source>
</evidence>
<dbReference type="InterPro" id="IPR051489">
    <property type="entry name" value="ADAM_Metalloproteinase"/>
</dbReference>
<keyword evidence="1" id="KW-1015">Disulfide bond</keyword>
<dbReference type="GO" id="GO:0007219">
    <property type="term" value="P:Notch signaling pathway"/>
    <property type="evidence" value="ECO:0007669"/>
    <property type="project" value="TreeGrafter"/>
</dbReference>
<evidence type="ECO:0008006" key="9">
    <source>
        <dbReference type="Google" id="ProtNLM"/>
    </source>
</evidence>
<feature type="transmembrane region" description="Helical" evidence="4">
    <location>
        <begin position="465"/>
        <end position="486"/>
    </location>
</feature>
<dbReference type="FunFam" id="4.10.70.10:FF:000003">
    <property type="entry name" value="Disintegrin and metalloproteinase domain-containing protein 17"/>
    <property type="match status" value="1"/>
</dbReference>
<dbReference type="InterPro" id="IPR036436">
    <property type="entry name" value="Disintegrin_dom_sf"/>
</dbReference>
<dbReference type="Gene3D" id="4.10.70.30">
    <property type="match status" value="1"/>
</dbReference>
<dbReference type="InterPro" id="IPR032029">
    <property type="entry name" value="ADAM17_MPD"/>
</dbReference>
<organism evidence="7 8">
    <name type="scientific">Steinernema carpocapsae</name>
    <name type="common">Entomopathogenic nematode</name>
    <dbReference type="NCBI Taxonomy" id="34508"/>
    <lineage>
        <taxon>Eukaryota</taxon>
        <taxon>Metazoa</taxon>
        <taxon>Ecdysozoa</taxon>
        <taxon>Nematoda</taxon>
        <taxon>Chromadorea</taxon>
        <taxon>Rhabditida</taxon>
        <taxon>Tylenchina</taxon>
        <taxon>Panagrolaimomorpha</taxon>
        <taxon>Strongyloidoidea</taxon>
        <taxon>Steinernematidae</taxon>
        <taxon>Steinernema</taxon>
    </lineage>
</organism>
<sequence length="529" mass="59608">MRRKRQIDEDREDEPTDLTKCQLKLVADYTFFSDIGSKNAAYTARYLISVVEEVNKIFEKVDFGLNTRREKMIGMGLMIKKLIVHRAPSSEPGYNDEIKKNVDSQLLLEDFANHQADGQHCLVHLVTGKQLADGVLGIAYPGMQFASEELEDQHPGICGGSSYCERNQYIRCLNAALTSAVGYTDEQLSTRETILVMAHEIGHNFGARHDVDYECIPSSGDGGTFLMHPSASRGYDPNNNQFSECSIRTMHPVMARHSVKCFVAPIDSYCGNGVVEEGEDCDAGILLDDYEQDPCCTTTCAFRIQPEKGKVTCSPKNSQCCLETCTVAPPTQICHYGVAERCTARTFCTGNSSGCPAWNVLPDGTDCFDKGVCKDGQCLDWCEQSGLKPCLCENEAQACFRCCRKSKDDVCKPHPLGRELMLNGSRCFYGKCNGWKCETGSPDQMKTFTQIITDPHELWNFVKPIWVLVVAVIWLIIWVPMCKIIYGNDEARRAENREKLYEWQELQRQKTREKMQLQMPDRGQKKKKN</sequence>
<dbReference type="InterPro" id="IPR001590">
    <property type="entry name" value="Peptidase_M12B"/>
</dbReference>
<feature type="domain" description="Peptidase M12B" evidence="6">
    <location>
        <begin position="19"/>
        <end position="266"/>
    </location>
</feature>
<feature type="binding site" evidence="2">
    <location>
        <position position="209"/>
    </location>
    <ligand>
        <name>Zn(2+)</name>
        <dbReference type="ChEBI" id="CHEBI:29105"/>
        <note>catalytic</note>
    </ligand>
</feature>
<comment type="caution">
    <text evidence="7">The sequence shown here is derived from an EMBL/GenBank/DDBJ whole genome shotgun (WGS) entry which is preliminary data.</text>
</comment>
<reference evidence="7 8" key="1">
    <citation type="journal article" date="2015" name="Genome Biol.">
        <title>Comparative genomics of Steinernema reveals deeply conserved gene regulatory networks.</title>
        <authorList>
            <person name="Dillman A.R."/>
            <person name="Macchietto M."/>
            <person name="Porter C.F."/>
            <person name="Rogers A."/>
            <person name="Williams B."/>
            <person name="Antoshechkin I."/>
            <person name="Lee M.M."/>
            <person name="Goodwin Z."/>
            <person name="Lu X."/>
            <person name="Lewis E.E."/>
            <person name="Goodrich-Blair H."/>
            <person name="Stock S.P."/>
            <person name="Adams B.J."/>
            <person name="Sternberg P.W."/>
            <person name="Mortazavi A."/>
        </authorList>
    </citation>
    <scope>NUCLEOTIDE SEQUENCE [LARGE SCALE GENOMIC DNA]</scope>
    <source>
        <strain evidence="7 8">ALL</strain>
    </source>
</reference>
<feature type="active site" evidence="2">
    <location>
        <position position="200"/>
    </location>
</feature>
<dbReference type="STRING" id="34508.A0A4U5NE09"/>
<evidence type="ECO:0000256" key="2">
    <source>
        <dbReference type="PROSITE-ProRule" id="PRU00276"/>
    </source>
</evidence>
<dbReference type="SUPFAM" id="SSF57552">
    <property type="entry name" value="Blood coagulation inhibitor (disintegrin)"/>
    <property type="match status" value="1"/>
</dbReference>
<evidence type="ECO:0000313" key="8">
    <source>
        <dbReference type="Proteomes" id="UP000298663"/>
    </source>
</evidence>
<dbReference type="OrthoDB" id="2131567at2759"/>
<dbReference type="Pfam" id="PF16698">
    <property type="entry name" value="ADAM17_MPD"/>
    <property type="match status" value="1"/>
</dbReference>
<dbReference type="Gene3D" id="4.10.70.10">
    <property type="entry name" value="Disintegrin domain"/>
    <property type="match status" value="1"/>
</dbReference>
<dbReference type="Proteomes" id="UP000298663">
    <property type="component" value="Unassembled WGS sequence"/>
</dbReference>